<protein>
    <submittedName>
        <fullName evidence="3">Uncharacterized protein</fullName>
    </submittedName>
</protein>
<proteinExistence type="predicted"/>
<feature type="region of interest" description="Disordered" evidence="1">
    <location>
        <begin position="44"/>
        <end position="134"/>
    </location>
</feature>
<reference evidence="3" key="1">
    <citation type="journal article" date="2014" name="Int. J. Syst. Evol. Microbiol.">
        <title>Complete genome sequence of Corynebacterium casei LMG S-19264T (=DSM 44701T), isolated from a smear-ripened cheese.</title>
        <authorList>
            <consortium name="US DOE Joint Genome Institute (JGI-PGF)"/>
            <person name="Walter F."/>
            <person name="Albersmeier A."/>
            <person name="Kalinowski J."/>
            <person name="Ruckert C."/>
        </authorList>
    </citation>
    <scope>NUCLEOTIDE SEQUENCE</scope>
    <source>
        <strain evidence="3">JCM 3346</strain>
    </source>
</reference>
<dbReference type="AlphaFoldDB" id="A0A918CET3"/>
<dbReference type="EMBL" id="BMRJ01000001">
    <property type="protein sequence ID" value="GGR19534.1"/>
    <property type="molecule type" value="Genomic_DNA"/>
</dbReference>
<feature type="chain" id="PRO_5037364651" evidence="2">
    <location>
        <begin position="24"/>
        <end position="249"/>
    </location>
</feature>
<keyword evidence="2" id="KW-0732">Signal</keyword>
<evidence type="ECO:0000313" key="3">
    <source>
        <dbReference type="EMBL" id="GGR19534.1"/>
    </source>
</evidence>
<dbReference type="PRINTS" id="PR01217">
    <property type="entry name" value="PRICHEXTENSN"/>
</dbReference>
<evidence type="ECO:0000256" key="2">
    <source>
        <dbReference type="SAM" id="SignalP"/>
    </source>
</evidence>
<feature type="signal peptide" evidence="2">
    <location>
        <begin position="1"/>
        <end position="23"/>
    </location>
</feature>
<accession>A0A918CET3</accession>
<comment type="caution">
    <text evidence="3">The sequence shown here is derived from an EMBL/GenBank/DDBJ whole genome shotgun (WGS) entry which is preliminary data.</text>
</comment>
<dbReference type="Proteomes" id="UP000610303">
    <property type="component" value="Unassembled WGS sequence"/>
</dbReference>
<keyword evidence="4" id="KW-1185">Reference proteome</keyword>
<reference evidence="3" key="2">
    <citation type="submission" date="2020-09" db="EMBL/GenBank/DDBJ databases">
        <authorList>
            <person name="Sun Q."/>
            <person name="Ohkuma M."/>
        </authorList>
    </citation>
    <scope>NUCLEOTIDE SEQUENCE</scope>
    <source>
        <strain evidence="3">JCM 3346</strain>
    </source>
</reference>
<name>A0A918CET3_AGRME</name>
<evidence type="ECO:0000313" key="4">
    <source>
        <dbReference type="Proteomes" id="UP000610303"/>
    </source>
</evidence>
<feature type="compositionally biased region" description="Pro residues" evidence="1">
    <location>
        <begin position="65"/>
        <end position="112"/>
    </location>
</feature>
<feature type="region of interest" description="Disordered" evidence="1">
    <location>
        <begin position="188"/>
        <end position="249"/>
    </location>
</feature>
<gene>
    <name evidence="3" type="ORF">GCM10010196_10910</name>
</gene>
<feature type="compositionally biased region" description="Low complexity" evidence="1">
    <location>
        <begin position="221"/>
        <end position="237"/>
    </location>
</feature>
<feature type="compositionally biased region" description="Basic and acidic residues" evidence="1">
    <location>
        <begin position="118"/>
        <end position="128"/>
    </location>
</feature>
<sequence length="249" mass="24821">MIAIAAAGVAALCTVAAVAGVHAAIGDNDGPAVQLAHRGVDLRPEAERGGATEQSDGSAAGSPQTPAPSAPPTAPSTPLPTLPAPKPSPEPSPSPRPEQPSPSPTPSTPPKNPYLDPADPRFVSEADRAAWSTGQRAVRACMAEAGFEYREWEWWNGGTPKPAGLDGQRDAAWRFALQGDEGTAGCAAEAGDAPAIPPEAVPPGLSPETAPPTETPGSGVGPESGAPPASGAPAPEAIETPDSVEAPAD</sequence>
<evidence type="ECO:0000256" key="1">
    <source>
        <dbReference type="SAM" id="MobiDB-lite"/>
    </source>
</evidence>
<dbReference type="RefSeq" id="WP_189084251.1">
    <property type="nucleotide sequence ID" value="NZ_BMRJ01000001.1"/>
</dbReference>
<feature type="compositionally biased region" description="Pro residues" evidence="1">
    <location>
        <begin position="195"/>
        <end position="214"/>
    </location>
</feature>
<organism evidence="3 4">
    <name type="scientific">Agromyces mediolanus</name>
    <name type="common">Corynebacterium mediolanum</name>
    <dbReference type="NCBI Taxonomy" id="41986"/>
    <lineage>
        <taxon>Bacteria</taxon>
        <taxon>Bacillati</taxon>
        <taxon>Actinomycetota</taxon>
        <taxon>Actinomycetes</taxon>
        <taxon>Micrococcales</taxon>
        <taxon>Microbacteriaceae</taxon>
        <taxon>Agromyces</taxon>
    </lineage>
</organism>